<dbReference type="AlphaFoldDB" id="A0A292Q737"/>
<evidence type="ECO:0000313" key="4">
    <source>
        <dbReference type="Proteomes" id="UP001412239"/>
    </source>
</evidence>
<dbReference type="InterPro" id="IPR039461">
    <property type="entry name" value="Peptidase_M49"/>
</dbReference>
<dbReference type="GO" id="GO:0046872">
    <property type="term" value="F:metal ion binding"/>
    <property type="evidence" value="ECO:0007669"/>
    <property type="project" value="UniProtKB-KW"/>
</dbReference>
<dbReference type="PANTHER" id="PTHR23422">
    <property type="entry name" value="DIPEPTIDYL PEPTIDASE III-RELATED"/>
    <property type="match status" value="1"/>
</dbReference>
<name>A0A292Q737_9PEZI</name>
<keyword evidence="2" id="KW-0378">Hydrolase</keyword>
<dbReference type="GO" id="GO:0008239">
    <property type="term" value="F:dipeptidyl-peptidase activity"/>
    <property type="evidence" value="ECO:0007669"/>
    <property type="project" value="TreeGrafter"/>
</dbReference>
<gene>
    <name evidence="3" type="ORF">GSTUAT00001384001</name>
</gene>
<evidence type="ECO:0000256" key="1">
    <source>
        <dbReference type="ARBA" id="ARBA00022723"/>
    </source>
</evidence>
<proteinExistence type="predicted"/>
<reference evidence="3" key="1">
    <citation type="submission" date="2015-10" db="EMBL/GenBank/DDBJ databases">
        <authorList>
            <person name="Regsiter A."/>
            <person name="william w."/>
        </authorList>
    </citation>
    <scope>NUCLEOTIDE SEQUENCE</scope>
    <source>
        <strain evidence="3">Montdore</strain>
    </source>
</reference>
<accession>A0A292Q737</accession>
<dbReference type="EMBL" id="LN890958">
    <property type="protein sequence ID" value="CUS14507.1"/>
    <property type="molecule type" value="Genomic_DNA"/>
</dbReference>
<dbReference type="PANTHER" id="PTHR23422:SF11">
    <property type="entry name" value="DIPEPTIDYL PEPTIDASE 3"/>
    <property type="match status" value="1"/>
</dbReference>
<keyword evidence="4" id="KW-1185">Reference proteome</keyword>
<evidence type="ECO:0000256" key="2">
    <source>
        <dbReference type="ARBA" id="ARBA00022801"/>
    </source>
</evidence>
<dbReference type="Proteomes" id="UP001412239">
    <property type="component" value="Unassembled WGS sequence"/>
</dbReference>
<evidence type="ECO:0000313" key="3">
    <source>
        <dbReference type="EMBL" id="CUS14507.1"/>
    </source>
</evidence>
<organism evidence="3 4">
    <name type="scientific">Tuber aestivum</name>
    <name type="common">summer truffle</name>
    <dbReference type="NCBI Taxonomy" id="59557"/>
    <lineage>
        <taxon>Eukaryota</taxon>
        <taxon>Fungi</taxon>
        <taxon>Dikarya</taxon>
        <taxon>Ascomycota</taxon>
        <taxon>Pezizomycotina</taxon>
        <taxon>Pezizomycetes</taxon>
        <taxon>Pezizales</taxon>
        <taxon>Tuberaceae</taxon>
        <taxon>Tuber</taxon>
    </lineage>
</organism>
<protein>
    <submittedName>
        <fullName evidence="3">Uncharacterized protein</fullName>
    </submittedName>
</protein>
<sequence>MPRRVGSNVPRQGKGPTIHLRPYKPVLRRSWDSKSRKWELAHSQARYFILLVLISAEDGFTTFSSSLPDISDLTILIDRRKTLIHGRKAVVEYLTKLHIYKSISDVRAGSELYNRTTKVTNQFEGYREVVMRLKQPRTVFVQANTVLSSVGSVELREYEDLVEGMKSYAERGV</sequence>
<dbReference type="GO" id="GO:0005737">
    <property type="term" value="C:cytoplasm"/>
    <property type="evidence" value="ECO:0007669"/>
    <property type="project" value="TreeGrafter"/>
</dbReference>
<dbReference type="Pfam" id="PF03571">
    <property type="entry name" value="Peptidase_M49"/>
    <property type="match status" value="1"/>
</dbReference>
<keyword evidence="1" id="KW-0479">Metal-binding</keyword>